<evidence type="ECO:0000313" key="9">
    <source>
        <dbReference type="EMBL" id="TCK08355.1"/>
    </source>
</evidence>
<accession>A0A4R1GNC1</accession>
<feature type="domain" description="Peptidase S1" evidence="8">
    <location>
        <begin position="44"/>
        <end position="301"/>
    </location>
</feature>
<dbReference type="Gene3D" id="2.40.10.10">
    <property type="entry name" value="Trypsin-like serine proteases"/>
    <property type="match status" value="2"/>
</dbReference>
<feature type="active site" description="Charge relay system" evidence="6">
    <location>
        <position position="232"/>
    </location>
</feature>
<feature type="signal peptide" evidence="7">
    <location>
        <begin position="1"/>
        <end position="20"/>
    </location>
</feature>
<evidence type="ECO:0000256" key="5">
    <source>
        <dbReference type="ARBA" id="ARBA00022825"/>
    </source>
</evidence>
<protein>
    <recommendedName>
        <fullName evidence="7">Serine protease</fullName>
        <ecNumber evidence="7">3.4.21.-</ecNumber>
    </recommendedName>
</protein>
<dbReference type="InterPro" id="IPR001254">
    <property type="entry name" value="Trypsin_dom"/>
</dbReference>
<dbReference type="PANTHER" id="PTHR15462:SF8">
    <property type="entry name" value="SERINE PROTEASE"/>
    <property type="match status" value="1"/>
</dbReference>
<dbReference type="InterPro" id="IPR008256">
    <property type="entry name" value="Peptidase_S1B"/>
</dbReference>
<gene>
    <name evidence="9" type="ORF">CLV83_0434</name>
</gene>
<dbReference type="Proteomes" id="UP000294546">
    <property type="component" value="Unassembled WGS sequence"/>
</dbReference>
<dbReference type="EC" id="3.4.21.-" evidence="7"/>
<dbReference type="InterPro" id="IPR009003">
    <property type="entry name" value="Peptidase_S1_PA"/>
</dbReference>
<name>A0A4R1GNC1_9GAMM</name>
<dbReference type="InterPro" id="IPR050966">
    <property type="entry name" value="Glutamyl_endopeptidase"/>
</dbReference>
<feature type="active site" description="Charge relay system" evidence="6">
    <location>
        <position position="154"/>
    </location>
</feature>
<evidence type="ECO:0000313" key="10">
    <source>
        <dbReference type="Proteomes" id="UP000294546"/>
    </source>
</evidence>
<dbReference type="PANTHER" id="PTHR15462">
    <property type="entry name" value="SERINE PROTEASE"/>
    <property type="match status" value="1"/>
</dbReference>
<keyword evidence="10" id="KW-1185">Reference proteome</keyword>
<dbReference type="OrthoDB" id="267336at2"/>
<keyword evidence="5 7" id="KW-0720">Serine protease</keyword>
<dbReference type="GO" id="GO:0004252">
    <property type="term" value="F:serine-type endopeptidase activity"/>
    <property type="evidence" value="ECO:0007669"/>
    <property type="project" value="InterPro"/>
</dbReference>
<evidence type="ECO:0000256" key="2">
    <source>
        <dbReference type="ARBA" id="ARBA00022670"/>
    </source>
</evidence>
<dbReference type="AlphaFoldDB" id="A0A4R1GNC1"/>
<comment type="similarity">
    <text evidence="1 7">Belongs to the peptidase S1B family.</text>
</comment>
<keyword evidence="4 7" id="KW-0378">Hydrolase</keyword>
<sequence length="404" mass="46363">MKLISTFMLAFIGFSSFSFAEQDTIPTSEKDGENSMLEINYRGIIGVDNRESTDNLPEYMSMYKMRVGQLITRYTLPNGRRMTSQCTGTLIKENYIVTAAHCAVNYQGNIHVNQFFYPGINARNQSPYEKYKVSKVFMPAEYYYKRDGVHPEIDIAIMELEKSDKDKYPGQVVGALGYWGKPDFPDGQMATIGYPGDKDRSRQYYQDGCSAKADSEDDNLILMDCDVFQGQSGSPVLIYSDKYKTYHIHGVVSAESPYVNYGSRISSERHKIFKYIVNNSFGSSEYLSNTFLEKWVDIEAPSVDEVHVFAKNTCQREDLYVVYNYRNDQGDWEADGYITISPLQDVEIFNTSNRIYYIEAGNRDGDIFTKSEITKYVPSIERKISFQEYSVDSYGSFTYEFGCY</sequence>
<organism evidence="9 10">
    <name type="scientific">Marinobacterium mangrovicola</name>
    <dbReference type="NCBI Taxonomy" id="1476959"/>
    <lineage>
        <taxon>Bacteria</taxon>
        <taxon>Pseudomonadati</taxon>
        <taxon>Pseudomonadota</taxon>
        <taxon>Gammaproteobacteria</taxon>
        <taxon>Oceanospirillales</taxon>
        <taxon>Oceanospirillaceae</taxon>
        <taxon>Marinobacterium</taxon>
    </lineage>
</organism>
<evidence type="ECO:0000256" key="4">
    <source>
        <dbReference type="ARBA" id="ARBA00022801"/>
    </source>
</evidence>
<dbReference type="RefSeq" id="WP_132286851.1">
    <property type="nucleotide sequence ID" value="NZ_SMFU01000007.1"/>
</dbReference>
<dbReference type="InterPro" id="IPR018114">
    <property type="entry name" value="TRYPSIN_HIS"/>
</dbReference>
<dbReference type="PROSITE" id="PS00134">
    <property type="entry name" value="TRYPSIN_HIS"/>
    <property type="match status" value="1"/>
</dbReference>
<dbReference type="PRINTS" id="PR00839">
    <property type="entry name" value="V8PROTEASE"/>
</dbReference>
<feature type="chain" id="PRO_5021041703" description="Serine protease" evidence="7">
    <location>
        <begin position="21"/>
        <end position="404"/>
    </location>
</feature>
<dbReference type="SMART" id="SM00020">
    <property type="entry name" value="Tryp_SPc"/>
    <property type="match status" value="1"/>
</dbReference>
<keyword evidence="2 7" id="KW-0645">Protease</keyword>
<evidence type="ECO:0000256" key="7">
    <source>
        <dbReference type="RuleBase" id="RU004296"/>
    </source>
</evidence>
<evidence type="ECO:0000256" key="3">
    <source>
        <dbReference type="ARBA" id="ARBA00022729"/>
    </source>
</evidence>
<dbReference type="Pfam" id="PF00089">
    <property type="entry name" value="Trypsin"/>
    <property type="match status" value="1"/>
</dbReference>
<keyword evidence="3 7" id="KW-0732">Signal</keyword>
<dbReference type="InterPro" id="IPR043504">
    <property type="entry name" value="Peptidase_S1_PA_chymotrypsin"/>
</dbReference>
<evidence type="ECO:0000259" key="8">
    <source>
        <dbReference type="PROSITE" id="PS50240"/>
    </source>
</evidence>
<proteinExistence type="inferred from homology"/>
<evidence type="ECO:0000256" key="1">
    <source>
        <dbReference type="ARBA" id="ARBA00008764"/>
    </source>
</evidence>
<comment type="caution">
    <text evidence="9">The sequence shown here is derived from an EMBL/GenBank/DDBJ whole genome shotgun (WGS) entry which is preliminary data.</text>
</comment>
<feature type="active site" description="Charge relay system" evidence="6">
    <location>
        <position position="101"/>
    </location>
</feature>
<dbReference type="PROSITE" id="PS50240">
    <property type="entry name" value="TRYPSIN_DOM"/>
    <property type="match status" value="1"/>
</dbReference>
<evidence type="ECO:0000256" key="6">
    <source>
        <dbReference type="PIRSR" id="PIRSR608256-1"/>
    </source>
</evidence>
<reference evidence="9 10" key="1">
    <citation type="submission" date="2019-03" db="EMBL/GenBank/DDBJ databases">
        <title>Genomic Encyclopedia of Archaeal and Bacterial Type Strains, Phase II (KMG-II): from individual species to whole genera.</title>
        <authorList>
            <person name="Goeker M."/>
        </authorList>
    </citation>
    <scope>NUCLEOTIDE SEQUENCE [LARGE SCALE GENOMIC DNA]</scope>
    <source>
        <strain evidence="9 10">DSM 27697</strain>
    </source>
</reference>
<dbReference type="GO" id="GO:0006508">
    <property type="term" value="P:proteolysis"/>
    <property type="evidence" value="ECO:0007669"/>
    <property type="project" value="UniProtKB-KW"/>
</dbReference>
<dbReference type="EMBL" id="SMFU01000007">
    <property type="protein sequence ID" value="TCK08355.1"/>
    <property type="molecule type" value="Genomic_DNA"/>
</dbReference>
<dbReference type="SUPFAM" id="SSF50494">
    <property type="entry name" value="Trypsin-like serine proteases"/>
    <property type="match status" value="1"/>
</dbReference>